<organism>
    <name type="scientific">Branchiostoma floridae</name>
    <name type="common">Florida lancelet</name>
    <name type="synonym">Amphioxus</name>
    <dbReference type="NCBI Taxonomy" id="7739"/>
    <lineage>
        <taxon>Eukaryota</taxon>
        <taxon>Metazoa</taxon>
        <taxon>Chordata</taxon>
        <taxon>Cephalochordata</taxon>
        <taxon>Leptocardii</taxon>
        <taxon>Amphioxiformes</taxon>
        <taxon>Branchiostomatidae</taxon>
        <taxon>Branchiostoma</taxon>
    </lineage>
</organism>
<dbReference type="PANTHER" id="PTHR46394:SF1">
    <property type="entry name" value="PNPLA DOMAIN-CONTAINING PROTEIN"/>
    <property type="match status" value="1"/>
</dbReference>
<gene>
    <name evidence="1" type="ORF">BRAFLDRAFT_111441</name>
</gene>
<proteinExistence type="predicted"/>
<dbReference type="EMBL" id="GG666805">
    <property type="protein sequence ID" value="EEN41700.1"/>
    <property type="molecule type" value="Genomic_DNA"/>
</dbReference>
<protein>
    <submittedName>
        <fullName evidence="1">Uncharacterized protein</fullName>
    </submittedName>
</protein>
<accession>C4A0H8</accession>
<dbReference type="InterPro" id="IPR052580">
    <property type="entry name" value="Lipid_Hydrolase"/>
</dbReference>
<dbReference type="InParanoid" id="C4A0H8"/>
<sequence length="266" mass="30684">MADQLFYPEYTKERFGSPEPGSDDFFRTLGVLVERTPREGISETNTFMSVEEARRLFNETVNERDVQRLQVRTREEAFKMLLLNENGELTDTKIKNIYQNFLPLQNAKMEILGERPVSSVGEYYGTLMDFVGRKNRFTREDVGRCIGVDVDYLSTMDFDMEPADMEFLMKAVGQHQPGNRTVGQFGWLMYDRLWDSTRQVVRQPQRSKKAVRQFCGLSYDRLFSNPRSLISYAIYLVGGEFQLSGQVVPIGTGSINDFVKVFGYVT</sequence>
<dbReference type="AlphaFoldDB" id="C4A0H8"/>
<reference evidence="1" key="1">
    <citation type="journal article" date="2008" name="Nature">
        <title>The amphioxus genome and the evolution of the chordate karyotype.</title>
        <authorList>
            <consortium name="US DOE Joint Genome Institute (JGI-PGF)"/>
            <person name="Putnam N.H."/>
            <person name="Butts T."/>
            <person name="Ferrier D.E.K."/>
            <person name="Furlong R.F."/>
            <person name="Hellsten U."/>
            <person name="Kawashima T."/>
            <person name="Robinson-Rechavi M."/>
            <person name="Shoguchi E."/>
            <person name="Terry A."/>
            <person name="Yu J.-K."/>
            <person name="Benito-Gutierrez E.L."/>
            <person name="Dubchak I."/>
            <person name="Garcia-Fernandez J."/>
            <person name="Gibson-Brown J.J."/>
            <person name="Grigoriev I.V."/>
            <person name="Horton A.C."/>
            <person name="de Jong P.J."/>
            <person name="Jurka J."/>
            <person name="Kapitonov V.V."/>
            <person name="Kohara Y."/>
            <person name="Kuroki Y."/>
            <person name="Lindquist E."/>
            <person name="Lucas S."/>
            <person name="Osoegawa K."/>
            <person name="Pennacchio L.A."/>
            <person name="Salamov A.A."/>
            <person name="Satou Y."/>
            <person name="Sauka-Spengler T."/>
            <person name="Schmutz J."/>
            <person name="Shin-I T."/>
            <person name="Toyoda A."/>
            <person name="Bronner-Fraser M."/>
            <person name="Fujiyama A."/>
            <person name="Holland L.Z."/>
            <person name="Holland P.W.H."/>
            <person name="Satoh N."/>
            <person name="Rokhsar D.S."/>
        </authorList>
    </citation>
    <scope>NUCLEOTIDE SEQUENCE [LARGE SCALE GENOMIC DNA]</scope>
    <source>
        <strain evidence="1">S238N-H82</strain>
        <tissue evidence="1">Testes</tissue>
    </source>
</reference>
<name>C4A0H8_BRAFL</name>
<dbReference type="PANTHER" id="PTHR46394">
    <property type="entry name" value="ANNEXIN"/>
    <property type="match status" value="1"/>
</dbReference>
<evidence type="ECO:0000313" key="1">
    <source>
        <dbReference type="EMBL" id="EEN41700.1"/>
    </source>
</evidence>